<name>A0ABY4B9X8_9BACT</name>
<feature type="transmembrane region" description="Helical" evidence="1">
    <location>
        <begin position="63"/>
        <end position="85"/>
    </location>
</feature>
<dbReference type="Proteomes" id="UP000831390">
    <property type="component" value="Chromosome"/>
</dbReference>
<keyword evidence="1" id="KW-0812">Transmembrane</keyword>
<evidence type="ECO:0000313" key="3">
    <source>
        <dbReference type="Proteomes" id="UP000831390"/>
    </source>
</evidence>
<reference evidence="2 3" key="1">
    <citation type="submission" date="2022-03" db="EMBL/GenBank/DDBJ databases">
        <title>Hymenobactersp. isolated from the air.</title>
        <authorList>
            <person name="Won M."/>
            <person name="Kwon S.-W."/>
        </authorList>
    </citation>
    <scope>NUCLEOTIDE SEQUENCE [LARGE SCALE GENOMIC DNA]</scope>
    <source>
        <strain evidence="2 3">KACC 22596</strain>
    </source>
</reference>
<organism evidence="2 3">
    <name type="scientific">Hymenobacter monticola</name>
    <dbReference type="NCBI Taxonomy" id="1705399"/>
    <lineage>
        <taxon>Bacteria</taxon>
        <taxon>Pseudomonadati</taxon>
        <taxon>Bacteroidota</taxon>
        <taxon>Cytophagia</taxon>
        <taxon>Cytophagales</taxon>
        <taxon>Hymenobacteraceae</taxon>
        <taxon>Hymenobacter</taxon>
    </lineage>
</organism>
<feature type="transmembrane region" description="Helical" evidence="1">
    <location>
        <begin position="97"/>
        <end position="116"/>
    </location>
</feature>
<accession>A0ABY4B9X8</accession>
<keyword evidence="3" id="KW-1185">Reference proteome</keyword>
<feature type="transmembrane region" description="Helical" evidence="1">
    <location>
        <begin position="123"/>
        <end position="142"/>
    </location>
</feature>
<keyword evidence="1" id="KW-1133">Transmembrane helix</keyword>
<keyword evidence="1" id="KW-0472">Membrane</keyword>
<proteinExistence type="predicted"/>
<dbReference type="RefSeq" id="WP_243519255.1">
    <property type="nucleotide sequence ID" value="NZ_CP094534.1"/>
</dbReference>
<feature type="transmembrane region" description="Helical" evidence="1">
    <location>
        <begin position="154"/>
        <end position="176"/>
    </location>
</feature>
<feature type="transmembrane region" description="Helical" evidence="1">
    <location>
        <begin position="35"/>
        <end position="56"/>
    </location>
</feature>
<evidence type="ECO:0000313" key="2">
    <source>
        <dbReference type="EMBL" id="UOE35978.1"/>
    </source>
</evidence>
<dbReference type="EMBL" id="CP094534">
    <property type="protein sequence ID" value="UOE35978.1"/>
    <property type="molecule type" value="Genomic_DNA"/>
</dbReference>
<sequence>MTILQSITRLALVVTLLLLIPLVAMQFDTGVNWSAFDFIVAGGLLFGAGLTFVLIARKWHNTAYRLGVGVAVAAGLLLVWANLAVGLVGSEDNPANLLYGGVLAVALIGAFGARFRPVGMSRAMFGAGLTYVLVTAIALFVWKPTGAAAEPSVHLLNVLVANGVFAALWVVAGLLFRRAGASTNHQLA</sequence>
<protein>
    <recommendedName>
        <fullName evidence="4">DUF420 domain-containing protein</fullName>
    </recommendedName>
</protein>
<gene>
    <name evidence="2" type="ORF">MTP16_10125</name>
</gene>
<evidence type="ECO:0008006" key="4">
    <source>
        <dbReference type="Google" id="ProtNLM"/>
    </source>
</evidence>
<evidence type="ECO:0000256" key="1">
    <source>
        <dbReference type="SAM" id="Phobius"/>
    </source>
</evidence>